<organism evidence="1 2">
    <name type="scientific">Lentzea flava</name>
    <dbReference type="NCBI Taxonomy" id="103732"/>
    <lineage>
        <taxon>Bacteria</taxon>
        <taxon>Bacillati</taxon>
        <taxon>Actinomycetota</taxon>
        <taxon>Actinomycetes</taxon>
        <taxon>Pseudonocardiales</taxon>
        <taxon>Pseudonocardiaceae</taxon>
        <taxon>Lentzea</taxon>
    </lineage>
</organism>
<evidence type="ECO:0000313" key="2">
    <source>
        <dbReference type="Proteomes" id="UP000649573"/>
    </source>
</evidence>
<evidence type="ECO:0000313" key="1">
    <source>
        <dbReference type="EMBL" id="GGU83590.1"/>
    </source>
</evidence>
<sequence length="75" mass="8085">MAVLVRADVRQRLDREGPAQACENGRAGSWQCREEPLGPLAGKCGGEFGLNRGLGQNDQILTHRPREADTGGIDL</sequence>
<reference evidence="2" key="1">
    <citation type="journal article" date="2019" name="Int. J. Syst. Evol. Microbiol.">
        <title>The Global Catalogue of Microorganisms (GCM) 10K type strain sequencing project: providing services to taxonomists for standard genome sequencing and annotation.</title>
        <authorList>
            <consortium name="The Broad Institute Genomics Platform"/>
            <consortium name="The Broad Institute Genome Sequencing Center for Infectious Disease"/>
            <person name="Wu L."/>
            <person name="Ma J."/>
        </authorList>
    </citation>
    <scope>NUCLEOTIDE SEQUENCE [LARGE SCALE GENOMIC DNA]</scope>
    <source>
        <strain evidence="2">JCM 3296</strain>
    </source>
</reference>
<protein>
    <submittedName>
        <fullName evidence="1">Uncharacterized protein</fullName>
    </submittedName>
</protein>
<keyword evidence="2" id="KW-1185">Reference proteome</keyword>
<dbReference type="EMBL" id="BMRE01000086">
    <property type="protein sequence ID" value="GGU83590.1"/>
    <property type="molecule type" value="Genomic_DNA"/>
</dbReference>
<gene>
    <name evidence="1" type="ORF">GCM10010178_87410</name>
</gene>
<accession>A0ABQ2VG27</accession>
<name>A0ABQ2VG27_9PSEU</name>
<dbReference type="Proteomes" id="UP000649573">
    <property type="component" value="Unassembled WGS sequence"/>
</dbReference>
<proteinExistence type="predicted"/>
<comment type="caution">
    <text evidence="1">The sequence shown here is derived from an EMBL/GenBank/DDBJ whole genome shotgun (WGS) entry which is preliminary data.</text>
</comment>